<dbReference type="AlphaFoldDB" id="A0A8X6MRE4"/>
<dbReference type="GO" id="GO:0003676">
    <property type="term" value="F:nucleic acid binding"/>
    <property type="evidence" value="ECO:0007669"/>
    <property type="project" value="InterPro"/>
</dbReference>
<dbReference type="Gene3D" id="1.10.340.70">
    <property type="match status" value="1"/>
</dbReference>
<feature type="domain" description="Peptidase A2" evidence="3">
    <location>
        <begin position="15"/>
        <end position="88"/>
    </location>
</feature>
<dbReference type="EMBL" id="BMAW01034625">
    <property type="protein sequence ID" value="GFU36029.1"/>
    <property type="molecule type" value="Genomic_DNA"/>
</dbReference>
<reference evidence="5" key="1">
    <citation type="submission" date="2020-08" db="EMBL/GenBank/DDBJ databases">
        <title>Multicomponent nature underlies the extraordinary mechanical properties of spider dragline silk.</title>
        <authorList>
            <person name="Kono N."/>
            <person name="Nakamura H."/>
            <person name="Mori M."/>
            <person name="Yoshida Y."/>
            <person name="Ohtoshi R."/>
            <person name="Malay A.D."/>
            <person name="Moran D.A.P."/>
            <person name="Tomita M."/>
            <person name="Numata K."/>
            <person name="Arakawa K."/>
        </authorList>
    </citation>
    <scope>NUCLEOTIDE SEQUENCE</scope>
</reference>
<name>A0A8X6MRE4_NEPPI</name>
<evidence type="ECO:0000259" key="4">
    <source>
        <dbReference type="PROSITE" id="PS50994"/>
    </source>
</evidence>
<evidence type="ECO:0000313" key="7">
    <source>
        <dbReference type="Proteomes" id="UP000887013"/>
    </source>
</evidence>
<feature type="compositionally biased region" description="Basic and acidic residues" evidence="2">
    <location>
        <begin position="641"/>
        <end position="652"/>
    </location>
</feature>
<dbReference type="InterPro" id="IPR021109">
    <property type="entry name" value="Peptidase_aspartic_dom_sf"/>
</dbReference>
<proteinExistence type="predicted"/>
<dbReference type="GO" id="GO:0015074">
    <property type="term" value="P:DNA integration"/>
    <property type="evidence" value="ECO:0007669"/>
    <property type="project" value="InterPro"/>
</dbReference>
<dbReference type="InterPro" id="IPR001995">
    <property type="entry name" value="Peptidase_A2_cat"/>
</dbReference>
<dbReference type="OrthoDB" id="422540at2759"/>
<feature type="compositionally biased region" description="Basic residues" evidence="2">
    <location>
        <begin position="660"/>
        <end position="671"/>
    </location>
</feature>
<evidence type="ECO:0000313" key="5">
    <source>
        <dbReference type="EMBL" id="GFS73850.1"/>
    </source>
</evidence>
<feature type="domain" description="Integrase catalytic" evidence="4">
    <location>
        <begin position="351"/>
        <end position="521"/>
    </location>
</feature>
<dbReference type="Pfam" id="PF17921">
    <property type="entry name" value="Integrase_H2C2"/>
    <property type="match status" value="1"/>
</dbReference>
<keyword evidence="7" id="KW-1185">Reference proteome</keyword>
<dbReference type="InterPro" id="IPR001584">
    <property type="entry name" value="Integrase_cat-core"/>
</dbReference>
<protein>
    <submittedName>
        <fullName evidence="5">Transposon Ty3-I Gag-Pol polyprotein</fullName>
    </submittedName>
</protein>
<sequence>MVINRLYLSDRTSRSKYVIDTGADVSVIPLTTASQHLPPASLQLFAANGTVISTYGQQLVTLDLGLRRVFKWPFIIAAVSQPIIGADFLRHYGLLVDIRHGRLVDSLTKLQAQGTVQQGNNSAIKAVNGNTKFHRLLAEFPSLVEAVSTSRKLKHEGAKKNDRTPILWSEDSAAAFEKCKKDLAEATVLYHPSADASLAIVVDASDTAGSENVVADALSRIHISTINTPSVVDFNKMAREQLKDSQLQDILAGSCPTSLVLQPLPVGQPPVTLHCDVSMDRIRPFVPKMFRREIFNNLHALSHPGVRASLKMVAERYVWPSMRQDVVLWARTCLQCQRAKVSRHTRSEIGKFELPSSRFEHVHIDLVGPLPPSERFRYCLTCVDRFSKWPEAYPLVEISAEAVANTFYTGWISRFGPPLRLTTEQGTQFEVSLFDALSKFLGTEKRHTTPYHPAANGQVERFHRQLKAAIMAHGNAQWTTVLPTILMGFRATWKEDLQATTAEMIYGAPIRLPGEFLCPSKPSADPVTFVGRLRETMQRLSPPTTQHHGHHTIFVSKDLATCSHVFLRTDSLKKGLQPPYEGPYKVVSRTEKMFRILRHGKEVSVNIDRLKPAYIPKELEDIPVEADVKKRVSLQPEEVPDSGHEKQRESSSRQESTTRSGRRVRFNPKYS</sequence>
<dbReference type="SUPFAM" id="SSF50630">
    <property type="entry name" value="Acid proteases"/>
    <property type="match status" value="1"/>
</dbReference>
<organism evidence="5 7">
    <name type="scientific">Nephila pilipes</name>
    <name type="common">Giant wood spider</name>
    <name type="synonym">Nephila maculata</name>
    <dbReference type="NCBI Taxonomy" id="299642"/>
    <lineage>
        <taxon>Eukaryota</taxon>
        <taxon>Metazoa</taxon>
        <taxon>Ecdysozoa</taxon>
        <taxon>Arthropoda</taxon>
        <taxon>Chelicerata</taxon>
        <taxon>Arachnida</taxon>
        <taxon>Araneae</taxon>
        <taxon>Araneomorphae</taxon>
        <taxon>Entelegynae</taxon>
        <taxon>Araneoidea</taxon>
        <taxon>Nephilidae</taxon>
        <taxon>Nephila</taxon>
    </lineage>
</organism>
<dbReference type="InterPro" id="IPR036397">
    <property type="entry name" value="RNaseH_sf"/>
</dbReference>
<dbReference type="InterPro" id="IPR012337">
    <property type="entry name" value="RNaseH-like_sf"/>
</dbReference>
<dbReference type="PROSITE" id="PS50994">
    <property type="entry name" value="INTEGRASE"/>
    <property type="match status" value="1"/>
</dbReference>
<dbReference type="GO" id="GO:0006508">
    <property type="term" value="P:proteolysis"/>
    <property type="evidence" value="ECO:0007669"/>
    <property type="project" value="InterPro"/>
</dbReference>
<comment type="caution">
    <text evidence="5">The sequence shown here is derived from an EMBL/GenBank/DDBJ whole genome shotgun (WGS) entry which is preliminary data.</text>
</comment>
<accession>A0A8X6MRE4</accession>
<dbReference type="PANTHER" id="PTHR38681:SF1">
    <property type="entry name" value="RETROVIRUS-RELATED POL POLYPROTEIN FROM TRANSPOSON 412-LIKE PROTEIN"/>
    <property type="match status" value="1"/>
</dbReference>
<dbReference type="EMBL" id="BMAW01001394">
    <property type="protein sequence ID" value="GFS73850.1"/>
    <property type="molecule type" value="Genomic_DNA"/>
</dbReference>
<evidence type="ECO:0000256" key="2">
    <source>
        <dbReference type="SAM" id="MobiDB-lite"/>
    </source>
</evidence>
<dbReference type="GO" id="GO:0004190">
    <property type="term" value="F:aspartic-type endopeptidase activity"/>
    <property type="evidence" value="ECO:0007669"/>
    <property type="project" value="InterPro"/>
</dbReference>
<evidence type="ECO:0000259" key="3">
    <source>
        <dbReference type="PROSITE" id="PS50175"/>
    </source>
</evidence>
<feature type="region of interest" description="Disordered" evidence="2">
    <location>
        <begin position="630"/>
        <end position="671"/>
    </location>
</feature>
<dbReference type="FunFam" id="2.40.70.10:FF:000130">
    <property type="entry name" value="Retrovirus-related Pol polyprotein from transposon opus-like Protein"/>
    <property type="match status" value="1"/>
</dbReference>
<dbReference type="InterPro" id="IPR041588">
    <property type="entry name" value="Integrase_H2C2"/>
</dbReference>
<dbReference type="Gene3D" id="2.40.70.10">
    <property type="entry name" value="Acid Proteases"/>
    <property type="match status" value="1"/>
</dbReference>
<dbReference type="Gene3D" id="3.30.420.10">
    <property type="entry name" value="Ribonuclease H-like superfamily/Ribonuclease H"/>
    <property type="match status" value="1"/>
</dbReference>
<dbReference type="InterPro" id="IPR034132">
    <property type="entry name" value="RP_Saci-like"/>
</dbReference>
<evidence type="ECO:0000256" key="1">
    <source>
        <dbReference type="ARBA" id="ARBA00022801"/>
    </source>
</evidence>
<dbReference type="Proteomes" id="UP000887013">
    <property type="component" value="Unassembled WGS sequence"/>
</dbReference>
<dbReference type="PANTHER" id="PTHR38681">
    <property type="entry name" value="RETROVIRUS-RELATED POL POLYPROTEIN FROM TRANSPOSON 412-LIKE PROTEIN-RELATED"/>
    <property type="match status" value="1"/>
</dbReference>
<gene>
    <name evidence="5" type="primary">TY3B-I_882</name>
    <name evidence="5" type="ORF">NPIL_322301</name>
    <name evidence="6" type="ORF">NPIL_669351</name>
</gene>
<dbReference type="Pfam" id="PF00665">
    <property type="entry name" value="rve"/>
    <property type="match status" value="1"/>
</dbReference>
<dbReference type="PROSITE" id="PS50175">
    <property type="entry name" value="ASP_PROT_RETROV"/>
    <property type="match status" value="1"/>
</dbReference>
<keyword evidence="1" id="KW-0378">Hydrolase</keyword>
<evidence type="ECO:0000313" key="6">
    <source>
        <dbReference type="EMBL" id="GFU36029.1"/>
    </source>
</evidence>
<dbReference type="SUPFAM" id="SSF53098">
    <property type="entry name" value="Ribonuclease H-like"/>
    <property type="match status" value="1"/>
</dbReference>
<dbReference type="CDD" id="cd06094">
    <property type="entry name" value="RP_Saci_like"/>
    <property type="match status" value="1"/>
</dbReference>
<dbReference type="FunFam" id="3.30.420.10:FF:000032">
    <property type="entry name" value="Retrovirus-related Pol polyprotein from transposon 297-like Protein"/>
    <property type="match status" value="1"/>
</dbReference>